<protein>
    <submittedName>
        <fullName evidence="2">Non-specific lethal 2 homolog</fullName>
    </submittedName>
</protein>
<organism evidence="1 2">
    <name type="scientific">Rhabditophanes sp. KR3021</name>
    <dbReference type="NCBI Taxonomy" id="114890"/>
    <lineage>
        <taxon>Eukaryota</taxon>
        <taxon>Metazoa</taxon>
        <taxon>Ecdysozoa</taxon>
        <taxon>Nematoda</taxon>
        <taxon>Chromadorea</taxon>
        <taxon>Rhabditida</taxon>
        <taxon>Tylenchina</taxon>
        <taxon>Panagrolaimomorpha</taxon>
        <taxon>Strongyloidoidea</taxon>
        <taxon>Alloionematidae</taxon>
        <taxon>Rhabditophanes</taxon>
    </lineage>
</organism>
<sequence length="583" mass="67081">MNPFFLHEEINVLCNNIHHKRHILSLFGHTMPPGEIQSLYRSINDDIDKYNNMKYLQSYDYYQVHQIETYSRQLNFPCFQHKDKLPLQDGTSHFPQAMALPYNGCQSKEPNGINQPPISIENRPLLNKNNVPFLPFAALPIDPDSSQPRPRTYHIPAIARDSKIGEEAQIERDYGSETVLPQPRKTTILLKTKRQRRPIDGPFRKIKKVDEVCHLLEDADFDTTDLFAQGIEPSDSEDEDLQTSIPRLGLNTYPNFGENEKWTYTSLDLYLLKKQLRLERNVLYNSAKIAVPILECTKFCPNSIGAALKKREMNKRHKNSGSGMLNKSCIHFNGSLYCGEKAVPFSFYCTNHILNKRVQQYMFNKCKEGTCENIISMGDSFLCGELCRSHYELAKKMQIVKQEMETPLKPTHFMNQYSHQVNSHSSQLGHSNMFCRQQPHFMVNSYRHTSYENYSTPPWQLTPLNRPSLAQLNENDNSFDSTNDLLLEDIANEADFGGEMDEEKSFDEGDLMSVFHEAGIVEPDFLSEDINLSPDFNDFDSDLDPPTIKDKNDHSWDDVQQFLKSQGQNVSPEPSEDGFHNLG</sequence>
<evidence type="ECO:0000313" key="1">
    <source>
        <dbReference type="Proteomes" id="UP000095286"/>
    </source>
</evidence>
<reference evidence="2" key="1">
    <citation type="submission" date="2016-11" db="UniProtKB">
        <authorList>
            <consortium name="WormBaseParasite"/>
        </authorList>
    </citation>
    <scope>IDENTIFICATION</scope>
    <source>
        <strain evidence="2">KR3021</strain>
    </source>
</reference>
<dbReference type="Proteomes" id="UP000095286">
    <property type="component" value="Unplaced"/>
</dbReference>
<dbReference type="WBParaSite" id="RSKR_0000280600.1">
    <property type="protein sequence ID" value="RSKR_0000280600.1"/>
    <property type="gene ID" value="RSKR_0000280600"/>
</dbReference>
<evidence type="ECO:0000313" key="2">
    <source>
        <dbReference type="WBParaSite" id="RSKR_0000280600.1"/>
    </source>
</evidence>
<name>A0AC35TQ89_9BILA</name>
<accession>A0AC35TQ89</accession>
<proteinExistence type="predicted"/>